<dbReference type="Gene3D" id="3.10.170.20">
    <property type="match status" value="1"/>
</dbReference>
<feature type="binding site" evidence="16">
    <location>
        <position position="295"/>
    </location>
    <ligand>
        <name>Zn(2+)</name>
        <dbReference type="ChEBI" id="CHEBI:29105"/>
        <note>catalytic</note>
    </ligand>
</feature>
<evidence type="ECO:0000256" key="6">
    <source>
        <dbReference type="ARBA" id="ARBA00022729"/>
    </source>
</evidence>
<keyword evidence="4" id="KW-0645">Protease</keyword>
<dbReference type="GeneID" id="68109918"/>
<evidence type="ECO:0000256" key="9">
    <source>
        <dbReference type="ARBA" id="ARBA00022889"/>
    </source>
</evidence>
<dbReference type="VEuPathDB" id="AmoebaDB:NfTy_057210"/>
<feature type="binding site" evidence="16">
    <location>
        <position position="299"/>
    </location>
    <ligand>
        <name>Zn(2+)</name>
        <dbReference type="ChEBI" id="CHEBI:29105"/>
        <note>catalytic</note>
    </ligand>
</feature>
<dbReference type="PANTHER" id="PTHR10942">
    <property type="entry name" value="LEISHMANOLYSIN-LIKE PEPTIDASE"/>
    <property type="match status" value="1"/>
</dbReference>
<feature type="transmembrane region" description="Helical" evidence="17">
    <location>
        <begin position="686"/>
        <end position="712"/>
    </location>
</feature>
<evidence type="ECO:0000256" key="2">
    <source>
        <dbReference type="ARBA" id="ARBA00005860"/>
    </source>
</evidence>
<dbReference type="OrthoDB" id="527990at2759"/>
<dbReference type="RefSeq" id="XP_044562898.1">
    <property type="nucleotide sequence ID" value="XM_044705924.1"/>
</dbReference>
<keyword evidence="11" id="KW-0865">Zymogen</keyword>
<evidence type="ECO:0000256" key="4">
    <source>
        <dbReference type="ARBA" id="ARBA00022670"/>
    </source>
</evidence>
<keyword evidence="19" id="KW-1185">Reference proteome</keyword>
<comment type="catalytic activity">
    <reaction evidence="1">
        <text>Preference for hydrophobic residues at P1 and P1' and basic residues at P2' and P3'. A model nonapeptide is cleaved at -Ala-Tyr-|-Leu-Lys-Lys-.</text>
        <dbReference type="EC" id="3.4.24.36"/>
    </reaction>
</comment>
<organism evidence="18 19">
    <name type="scientific">Naegleria fowleri</name>
    <name type="common">Brain eating amoeba</name>
    <dbReference type="NCBI Taxonomy" id="5763"/>
    <lineage>
        <taxon>Eukaryota</taxon>
        <taxon>Discoba</taxon>
        <taxon>Heterolobosea</taxon>
        <taxon>Tetramitia</taxon>
        <taxon>Eutetramitia</taxon>
        <taxon>Vahlkampfiidae</taxon>
        <taxon>Naegleria</taxon>
    </lineage>
</organism>
<evidence type="ECO:0000256" key="15">
    <source>
        <dbReference type="ARBA" id="ARBA00032290"/>
    </source>
</evidence>
<name>A0A6A5BXV6_NAEFO</name>
<dbReference type="Gene3D" id="3.90.132.10">
    <property type="entry name" value="Leishmanolysin , domain 2"/>
    <property type="match status" value="1"/>
</dbReference>
<dbReference type="PANTHER" id="PTHR10942:SF0">
    <property type="entry name" value="LEISHMANOLYSIN-LIKE PEPTIDASE"/>
    <property type="match status" value="1"/>
</dbReference>
<protein>
    <recommendedName>
        <fullName evidence="3">leishmanolysin</fullName>
        <ecNumber evidence="3">3.4.24.36</ecNumber>
    </recommendedName>
    <alternativeName>
        <fullName evidence="14">Cell surface protease</fullName>
    </alternativeName>
    <alternativeName>
        <fullName evidence="15">Major surface glycoprotein</fullName>
    </alternativeName>
    <alternativeName>
        <fullName evidence="13">Protein gp63</fullName>
    </alternativeName>
</protein>
<evidence type="ECO:0000256" key="1">
    <source>
        <dbReference type="ARBA" id="ARBA00001249"/>
    </source>
</evidence>
<dbReference type="VEuPathDB" id="AmoebaDB:NF0061630"/>
<evidence type="ECO:0000313" key="18">
    <source>
        <dbReference type="EMBL" id="KAF0978185.1"/>
    </source>
</evidence>
<evidence type="ECO:0000256" key="13">
    <source>
        <dbReference type="ARBA" id="ARBA00030640"/>
    </source>
</evidence>
<keyword evidence="17" id="KW-0472">Membrane</keyword>
<dbReference type="GO" id="GO:0007155">
    <property type="term" value="P:cell adhesion"/>
    <property type="evidence" value="ECO:0007669"/>
    <property type="project" value="UniProtKB-KW"/>
</dbReference>
<dbReference type="GO" id="GO:0006508">
    <property type="term" value="P:proteolysis"/>
    <property type="evidence" value="ECO:0007669"/>
    <property type="project" value="UniProtKB-KW"/>
</dbReference>
<evidence type="ECO:0000256" key="7">
    <source>
        <dbReference type="ARBA" id="ARBA00022801"/>
    </source>
</evidence>
<evidence type="ECO:0000256" key="14">
    <source>
        <dbReference type="ARBA" id="ARBA00030707"/>
    </source>
</evidence>
<evidence type="ECO:0000256" key="3">
    <source>
        <dbReference type="ARBA" id="ARBA00012397"/>
    </source>
</evidence>
<dbReference type="InterPro" id="IPR001577">
    <property type="entry name" value="Peptidase_M8"/>
</dbReference>
<keyword evidence="6" id="KW-0732">Signal</keyword>
<proteinExistence type="inferred from homology"/>
<sequence length="737" mass="83102">MSTRRHQHLTSSSSLSPLPTTIFNYLSLGCVLIVLLTLIDFLFLSQEHYLTNRHWDRSLSSGRHHHHHSDSYDDSPFFSSLSSPSSFFFLHALKVSFDLTFLENDEAARSCYTEGSSYTRGSPYQQTPPQCDATDSTNLVTVPKEDCVGTCKVLDVITSSHITVWKTNIIPAVSAILDDLIQVKPQFKMPNDTFLLDVANSNNVQRCQYTTEYGIPIPQFYKTPLNTSYSDQLKGVDLVVFVTMRPLTMTVKGSGMMCVTQNFNGVKRPVMGLINISPGVFKSLSTRNQIMTVLHMMYHILGFNLQSFKDAGLQITSMTNTYNSVSRNIFYLNAPKAIAQMKSHFACETSQDAKVNALPLEDYDDLIISFKYTLDMTDYEKGKAPLLESRVFFNELMSSTFQSIDPSDGPMPSKISLAVLEDLGYYNVNYSSLNSYGKKLNALVALPREKYVWGLSQGCSILQERCEFWDSSARGYFCSSNTESDGTTKIPMCTFDLKAKGTCDAAPYANSIPPYYVHFSGTNKGGLSIFRDYCPIVLQASSGDCTKSYNKPSDATLKQTGESYGTYSGCFFSNLVSQESGLDYRQFSPESRCYEYSCGPLDSNSTTVIDTYLFVKIGNYWLKCPKEGGVLLNKANQYDGQIECPKVDVLCDRNSTRPNYSAFVSDQELNKRQDVDIWKWARELSWWVWLIIGLGVGAVLLLMCFFVVCLYCRRVYKKRGKWNTTKTIDIREIDIQH</sequence>
<keyword evidence="5 16" id="KW-0479">Metal-binding</keyword>
<keyword evidence="7" id="KW-0378">Hydrolase</keyword>
<evidence type="ECO:0000256" key="12">
    <source>
        <dbReference type="ARBA" id="ARBA00023157"/>
    </source>
</evidence>
<keyword evidence="8 16" id="KW-0862">Zinc</keyword>
<evidence type="ECO:0000313" key="19">
    <source>
        <dbReference type="Proteomes" id="UP000444721"/>
    </source>
</evidence>
<comment type="similarity">
    <text evidence="2">Belongs to the peptidase M8 family.</text>
</comment>
<evidence type="ECO:0000256" key="16">
    <source>
        <dbReference type="PIRSR" id="PIRSR601577-2"/>
    </source>
</evidence>
<keyword evidence="12" id="KW-1015">Disulfide bond</keyword>
<evidence type="ECO:0000256" key="8">
    <source>
        <dbReference type="ARBA" id="ARBA00022833"/>
    </source>
</evidence>
<dbReference type="EC" id="3.4.24.36" evidence="3"/>
<keyword evidence="17" id="KW-1133">Transmembrane helix</keyword>
<dbReference type="VEuPathDB" id="AmoebaDB:FDP41_002700"/>
<keyword evidence="17" id="KW-0812">Transmembrane</keyword>
<keyword evidence="9" id="KW-0130">Cell adhesion</keyword>
<comment type="cofactor">
    <cofactor evidence="16">
        <name>Zn(2+)</name>
        <dbReference type="ChEBI" id="CHEBI:29105"/>
    </cofactor>
    <text evidence="16">Binds 1 zinc ion per subunit.</text>
</comment>
<dbReference type="PROSITE" id="PS51257">
    <property type="entry name" value="PROKAR_LIPOPROTEIN"/>
    <property type="match status" value="1"/>
</dbReference>
<feature type="transmembrane region" description="Helical" evidence="17">
    <location>
        <begin position="21"/>
        <end position="44"/>
    </location>
</feature>
<evidence type="ECO:0000256" key="5">
    <source>
        <dbReference type="ARBA" id="ARBA00022723"/>
    </source>
</evidence>
<gene>
    <name evidence="18" type="ORF">FDP41_002700</name>
</gene>
<dbReference type="AlphaFoldDB" id="A0A6A5BXV6"/>
<dbReference type="GO" id="GO:0005737">
    <property type="term" value="C:cytoplasm"/>
    <property type="evidence" value="ECO:0007669"/>
    <property type="project" value="TreeGrafter"/>
</dbReference>
<dbReference type="Proteomes" id="UP000444721">
    <property type="component" value="Unassembled WGS sequence"/>
</dbReference>
<dbReference type="GO" id="GO:0016020">
    <property type="term" value="C:membrane"/>
    <property type="evidence" value="ECO:0007669"/>
    <property type="project" value="InterPro"/>
</dbReference>
<dbReference type="GO" id="GO:0046872">
    <property type="term" value="F:metal ion binding"/>
    <property type="evidence" value="ECO:0007669"/>
    <property type="project" value="UniProtKB-KW"/>
</dbReference>
<evidence type="ECO:0000256" key="11">
    <source>
        <dbReference type="ARBA" id="ARBA00023145"/>
    </source>
</evidence>
<reference evidence="18 19" key="1">
    <citation type="journal article" date="2019" name="Sci. Rep.">
        <title>Nanopore sequencing improves the draft genome of the human pathogenic amoeba Naegleria fowleri.</title>
        <authorList>
            <person name="Liechti N."/>
            <person name="Schurch N."/>
            <person name="Bruggmann R."/>
            <person name="Wittwer M."/>
        </authorList>
    </citation>
    <scope>NUCLEOTIDE SEQUENCE [LARGE SCALE GENOMIC DNA]</scope>
    <source>
        <strain evidence="18 19">ATCC 30894</strain>
    </source>
</reference>
<accession>A0A6A5BXV6</accession>
<evidence type="ECO:0000256" key="17">
    <source>
        <dbReference type="SAM" id="Phobius"/>
    </source>
</evidence>
<keyword evidence="10 16" id="KW-0482">Metalloprotease</keyword>
<dbReference type="SUPFAM" id="SSF55486">
    <property type="entry name" value="Metalloproteases ('zincins'), catalytic domain"/>
    <property type="match status" value="2"/>
</dbReference>
<dbReference type="Gene3D" id="2.10.55.10">
    <property type="entry name" value="Leishmanolysin domain 3"/>
    <property type="match status" value="1"/>
</dbReference>
<dbReference type="Pfam" id="PF01457">
    <property type="entry name" value="Peptidase_M8"/>
    <property type="match status" value="1"/>
</dbReference>
<dbReference type="GO" id="GO:0004222">
    <property type="term" value="F:metalloendopeptidase activity"/>
    <property type="evidence" value="ECO:0007669"/>
    <property type="project" value="InterPro"/>
</dbReference>
<evidence type="ECO:0000256" key="10">
    <source>
        <dbReference type="ARBA" id="ARBA00023049"/>
    </source>
</evidence>
<comment type="caution">
    <text evidence="18">The sequence shown here is derived from an EMBL/GenBank/DDBJ whole genome shotgun (WGS) entry which is preliminary data.</text>
</comment>
<dbReference type="EMBL" id="VFQX01000030">
    <property type="protein sequence ID" value="KAF0978185.1"/>
    <property type="molecule type" value="Genomic_DNA"/>
</dbReference>